<dbReference type="AlphaFoldDB" id="A0ABD6AZE4"/>
<dbReference type="Pfam" id="PF08450">
    <property type="entry name" value="SGL"/>
    <property type="match status" value="1"/>
</dbReference>
<evidence type="ECO:0000313" key="3">
    <source>
        <dbReference type="Proteomes" id="UP001597187"/>
    </source>
</evidence>
<dbReference type="RefSeq" id="WP_250874186.1">
    <property type="nucleotide sequence ID" value="NZ_JALXFV010000007.1"/>
</dbReference>
<dbReference type="InterPro" id="IPR013658">
    <property type="entry name" value="SGL"/>
</dbReference>
<evidence type="ECO:0000259" key="1">
    <source>
        <dbReference type="Pfam" id="PF08450"/>
    </source>
</evidence>
<feature type="domain" description="SMP-30/Gluconolactonase/LRE-like region" evidence="1">
    <location>
        <begin position="104"/>
        <end position="273"/>
    </location>
</feature>
<dbReference type="Pfam" id="PF20067">
    <property type="entry name" value="SSL_N"/>
    <property type="match status" value="1"/>
</dbReference>
<protein>
    <submittedName>
        <fullName evidence="2">SMP-30/gluconolactonase/LRE family protein</fullName>
    </submittedName>
</protein>
<reference evidence="2 3" key="1">
    <citation type="journal article" date="2019" name="Int. J. Syst. Evol. Microbiol.">
        <title>The Global Catalogue of Microorganisms (GCM) 10K type strain sequencing project: providing services to taxonomists for standard genome sequencing and annotation.</title>
        <authorList>
            <consortium name="The Broad Institute Genomics Platform"/>
            <consortium name="The Broad Institute Genome Sequencing Center for Infectious Disease"/>
            <person name="Wu L."/>
            <person name="Ma J."/>
        </authorList>
    </citation>
    <scope>NUCLEOTIDE SEQUENCE [LARGE SCALE GENOMIC DNA]</scope>
    <source>
        <strain evidence="2 3">CGMCC 1.12563</strain>
    </source>
</reference>
<dbReference type="PANTHER" id="PTHR10426">
    <property type="entry name" value="STRICTOSIDINE SYNTHASE-RELATED"/>
    <property type="match status" value="1"/>
</dbReference>
<organism evidence="2 3">
    <name type="scientific">Halomarina rubra</name>
    <dbReference type="NCBI Taxonomy" id="2071873"/>
    <lineage>
        <taxon>Archaea</taxon>
        <taxon>Methanobacteriati</taxon>
        <taxon>Methanobacteriota</taxon>
        <taxon>Stenosarchaea group</taxon>
        <taxon>Halobacteria</taxon>
        <taxon>Halobacteriales</taxon>
        <taxon>Natronomonadaceae</taxon>
        <taxon>Halomarina</taxon>
    </lineage>
</organism>
<comment type="caution">
    <text evidence="2">The sequence shown here is derived from an EMBL/GenBank/DDBJ whole genome shotgun (WGS) entry which is preliminary data.</text>
</comment>
<name>A0ABD6AZE4_9EURY</name>
<proteinExistence type="predicted"/>
<dbReference type="SUPFAM" id="SSF63829">
    <property type="entry name" value="Calcium-dependent phosphotriesterase"/>
    <property type="match status" value="1"/>
</dbReference>
<sequence>MVFGPIRRHPVLAAGLVVAGVAAVNRSQESRLDPVGWRAPDPPAMAGALAAGEELSGLDTVVSVDGPEDVAFDADGRLYTGAEDGRMYRTVDPVDDETTDATVEVFAETDGRPLGLTFEGEDLLVAGTGAGLLSVDTDGEVTTLAASADGRPINFADDIYVADDGTVYFTDATVHGRFEDELWELGDTGRLLAYDPDSEETSVELEGLGFANGVVPGPDGESLLVTETSRYRITQFFVDGDRAGEHEPFAEALVGFPDNIDTDGDGTYWVAIPSLRADILDTLHRYPWVIRQLGKLPDSATEIDIEPYGLVVRFDEDGNVVESLHDPDGDVFGVTSATPHDGALYLGTLFGSDVKRYPLS</sequence>
<accession>A0ABD6AZE4</accession>
<keyword evidence="3" id="KW-1185">Reference proteome</keyword>
<dbReference type="EMBL" id="JBHUDC010000007">
    <property type="protein sequence ID" value="MFD1514214.1"/>
    <property type="molecule type" value="Genomic_DNA"/>
</dbReference>
<dbReference type="InterPro" id="IPR011042">
    <property type="entry name" value="6-blade_b-propeller_TolB-like"/>
</dbReference>
<gene>
    <name evidence="2" type="ORF">ACFSBT_13100</name>
</gene>
<dbReference type="Proteomes" id="UP001597187">
    <property type="component" value="Unassembled WGS sequence"/>
</dbReference>
<dbReference type="Gene3D" id="2.120.10.30">
    <property type="entry name" value="TolB, C-terminal domain"/>
    <property type="match status" value="1"/>
</dbReference>
<evidence type="ECO:0000313" key="2">
    <source>
        <dbReference type="EMBL" id="MFD1514214.1"/>
    </source>
</evidence>
<dbReference type="PANTHER" id="PTHR10426:SF88">
    <property type="entry name" value="ADIPOCYTE PLASMA MEMBRANE-ASSOCIATED PROTEIN HEMOMUCIN-RELATED"/>
    <property type="match status" value="1"/>
</dbReference>